<keyword evidence="2" id="KW-1185">Reference proteome</keyword>
<organism evidence="1 2">
    <name type="scientific">Mesorhizobium liriopis</name>
    <dbReference type="NCBI Taxonomy" id="2953882"/>
    <lineage>
        <taxon>Bacteria</taxon>
        <taxon>Pseudomonadati</taxon>
        <taxon>Pseudomonadota</taxon>
        <taxon>Alphaproteobacteria</taxon>
        <taxon>Hyphomicrobiales</taxon>
        <taxon>Phyllobacteriaceae</taxon>
        <taxon>Mesorhizobium</taxon>
    </lineage>
</organism>
<protein>
    <submittedName>
        <fullName evidence="1">Uncharacterized protein</fullName>
    </submittedName>
</protein>
<dbReference type="RefSeq" id="WP_252818545.1">
    <property type="nucleotide sequence ID" value="NZ_JAMXQS010000005.1"/>
</dbReference>
<accession>A0ABT1C7G3</accession>
<evidence type="ECO:0000313" key="1">
    <source>
        <dbReference type="EMBL" id="MCO6050150.1"/>
    </source>
</evidence>
<name>A0ABT1C7G3_9HYPH</name>
<gene>
    <name evidence="1" type="ORF">NGM99_10140</name>
</gene>
<dbReference type="EMBL" id="JAMXQS010000005">
    <property type="protein sequence ID" value="MCO6050150.1"/>
    <property type="molecule type" value="Genomic_DNA"/>
</dbReference>
<reference evidence="1 2" key="1">
    <citation type="submission" date="2022-06" db="EMBL/GenBank/DDBJ databases">
        <title>Mesorhizobium sp. strain RP14 Genome sequencing and assembly.</title>
        <authorList>
            <person name="Kim I."/>
        </authorList>
    </citation>
    <scope>NUCLEOTIDE SEQUENCE [LARGE SCALE GENOMIC DNA]</scope>
    <source>
        <strain evidence="2">RP14(2022)</strain>
    </source>
</reference>
<evidence type="ECO:0000313" key="2">
    <source>
        <dbReference type="Proteomes" id="UP001205906"/>
    </source>
</evidence>
<proteinExistence type="predicted"/>
<comment type="caution">
    <text evidence="1">The sequence shown here is derived from an EMBL/GenBank/DDBJ whole genome shotgun (WGS) entry which is preliminary data.</text>
</comment>
<dbReference type="Proteomes" id="UP001205906">
    <property type="component" value="Unassembled WGS sequence"/>
</dbReference>
<sequence>MERVDFSSKGTAVAMRRMKGSSIVLTARDVGAAGHIVCLADGLRAAGAAVELVGQGAAAQYFARRQTHFTDGSTWLGQPFAEVSAGALEPHLISKARANLREKRVEAVICGVSAFHSDGIDELTMLAARQEGIPTFAMQDFWGDVKQVGGISCDHYLVIDDAAARLTRQRSTSHVKVIGSPKHGGFSELNARELRVRLRRRLGLSAEGLVVGYFGQNLIGMAGYSQVIMDVAASVRATGATLLFRPHPREDGAAVSATLSMFRTAGVQPVLTEVGPIEEPLVMIDAAISCFSTVGLDAIHLTRSAPCLGPMVIYADYPSDIAKYWRHHGRIDSLPLVETGVALEAKNGIELALAVKRATCASERAVFAARIKRQLSDPTMAVMAAVQYVADVLALRVAPEAPLEQCT</sequence>